<feature type="compositionally biased region" description="Polar residues" evidence="8">
    <location>
        <begin position="143"/>
        <end position="158"/>
    </location>
</feature>
<dbReference type="Pfam" id="PF04006">
    <property type="entry name" value="Mpp10"/>
    <property type="match status" value="1"/>
</dbReference>
<feature type="compositionally biased region" description="Acidic residues" evidence="8">
    <location>
        <begin position="211"/>
        <end position="228"/>
    </location>
</feature>
<dbReference type="Proteomes" id="UP000799429">
    <property type="component" value="Unassembled WGS sequence"/>
</dbReference>
<evidence type="ECO:0000256" key="4">
    <source>
        <dbReference type="ARBA" id="ARBA00023242"/>
    </source>
</evidence>
<name>A0A9P4SFB5_9PEZI</name>
<dbReference type="GO" id="GO:0032040">
    <property type="term" value="C:small-subunit processome"/>
    <property type="evidence" value="ECO:0007669"/>
    <property type="project" value="TreeGrafter"/>
</dbReference>
<dbReference type="PANTHER" id="PTHR17039">
    <property type="entry name" value="U3 SMALL NUCLEOLAR RIBONUCLEOPROTEIN PROTEIN MPP10"/>
    <property type="match status" value="1"/>
</dbReference>
<evidence type="ECO:0000313" key="9">
    <source>
        <dbReference type="EMBL" id="KAF2840558.1"/>
    </source>
</evidence>
<dbReference type="PANTHER" id="PTHR17039:SF0">
    <property type="entry name" value="U3 SMALL NUCLEOLAR RIBONUCLEOPROTEIN PROTEIN MPP10"/>
    <property type="match status" value="1"/>
</dbReference>
<dbReference type="OrthoDB" id="445326at2759"/>
<dbReference type="PIRSF" id="PIRSF017300">
    <property type="entry name" value="snoRNP_Mpp10"/>
    <property type="match status" value="1"/>
</dbReference>
<comment type="caution">
    <text evidence="9">The sequence shown here is derived from an EMBL/GenBank/DDBJ whole genome shotgun (WGS) entry which is preliminary data.</text>
</comment>
<feature type="compositionally biased region" description="Acidic residues" evidence="8">
    <location>
        <begin position="315"/>
        <end position="331"/>
    </location>
</feature>
<feature type="compositionally biased region" description="Basic residues" evidence="8">
    <location>
        <begin position="688"/>
        <end position="699"/>
    </location>
</feature>
<comment type="similarity">
    <text evidence="6 7">Belongs to the MPP10 family.</text>
</comment>
<keyword evidence="4 7" id="KW-0539">Nucleus</keyword>
<keyword evidence="10" id="KW-1185">Reference proteome</keyword>
<feature type="region of interest" description="Disordered" evidence="8">
    <location>
        <begin position="136"/>
        <end position="457"/>
    </location>
</feature>
<keyword evidence="2 7" id="KW-0690">Ribosome biogenesis</keyword>
<evidence type="ECO:0000256" key="3">
    <source>
        <dbReference type="ARBA" id="ARBA00022552"/>
    </source>
</evidence>
<feature type="compositionally biased region" description="Acidic residues" evidence="8">
    <location>
        <begin position="169"/>
        <end position="183"/>
    </location>
</feature>
<feature type="region of interest" description="Disordered" evidence="8">
    <location>
        <begin position="1"/>
        <end position="31"/>
    </location>
</feature>
<comment type="subcellular location">
    <subcellularLocation>
        <location evidence="1 7">Nucleus</location>
        <location evidence="1 7">Nucleolus</location>
    </subcellularLocation>
</comment>
<feature type="compositionally biased region" description="Basic and acidic residues" evidence="8">
    <location>
        <begin position="276"/>
        <end position="288"/>
    </location>
</feature>
<proteinExistence type="inferred from homology"/>
<dbReference type="AlphaFoldDB" id="A0A9P4SFB5"/>
<evidence type="ECO:0000256" key="2">
    <source>
        <dbReference type="ARBA" id="ARBA00022517"/>
    </source>
</evidence>
<feature type="compositionally biased region" description="Polar residues" evidence="8">
    <location>
        <begin position="1"/>
        <end position="21"/>
    </location>
</feature>
<organism evidence="9 10">
    <name type="scientific">Patellaria atrata CBS 101060</name>
    <dbReference type="NCBI Taxonomy" id="1346257"/>
    <lineage>
        <taxon>Eukaryota</taxon>
        <taxon>Fungi</taxon>
        <taxon>Dikarya</taxon>
        <taxon>Ascomycota</taxon>
        <taxon>Pezizomycotina</taxon>
        <taxon>Dothideomycetes</taxon>
        <taxon>Dothideomycetes incertae sedis</taxon>
        <taxon>Patellariales</taxon>
        <taxon>Patellariaceae</taxon>
        <taxon>Patellaria</taxon>
    </lineage>
</organism>
<dbReference type="GO" id="GO:0034457">
    <property type="term" value="C:Mpp10 complex"/>
    <property type="evidence" value="ECO:0007669"/>
    <property type="project" value="UniProtKB-UniRule"/>
</dbReference>
<feature type="compositionally biased region" description="Basic and acidic residues" evidence="8">
    <location>
        <begin position="200"/>
        <end position="210"/>
    </location>
</feature>
<evidence type="ECO:0000256" key="1">
    <source>
        <dbReference type="ARBA" id="ARBA00004604"/>
    </source>
</evidence>
<reference evidence="9" key="1">
    <citation type="journal article" date="2020" name="Stud. Mycol.">
        <title>101 Dothideomycetes genomes: a test case for predicting lifestyles and emergence of pathogens.</title>
        <authorList>
            <person name="Haridas S."/>
            <person name="Albert R."/>
            <person name="Binder M."/>
            <person name="Bloem J."/>
            <person name="Labutti K."/>
            <person name="Salamov A."/>
            <person name="Andreopoulos B."/>
            <person name="Baker S."/>
            <person name="Barry K."/>
            <person name="Bills G."/>
            <person name="Bluhm B."/>
            <person name="Cannon C."/>
            <person name="Castanera R."/>
            <person name="Culley D."/>
            <person name="Daum C."/>
            <person name="Ezra D."/>
            <person name="Gonzalez J."/>
            <person name="Henrissat B."/>
            <person name="Kuo A."/>
            <person name="Liang C."/>
            <person name="Lipzen A."/>
            <person name="Lutzoni F."/>
            <person name="Magnuson J."/>
            <person name="Mondo S."/>
            <person name="Nolan M."/>
            <person name="Ohm R."/>
            <person name="Pangilinan J."/>
            <person name="Park H.-J."/>
            <person name="Ramirez L."/>
            <person name="Alfaro M."/>
            <person name="Sun H."/>
            <person name="Tritt A."/>
            <person name="Yoshinaga Y."/>
            <person name="Zwiers L.-H."/>
            <person name="Turgeon B."/>
            <person name="Goodwin S."/>
            <person name="Spatafora J."/>
            <person name="Crous P."/>
            <person name="Grigoriev I."/>
        </authorList>
    </citation>
    <scope>NUCLEOTIDE SEQUENCE</scope>
    <source>
        <strain evidence="9">CBS 101060</strain>
    </source>
</reference>
<dbReference type="InterPro" id="IPR012173">
    <property type="entry name" value="Mpp10"/>
</dbReference>
<comment type="function">
    <text evidence="7">Involved in nucleolar processing of pre-18S ribosomal RNA.</text>
</comment>
<evidence type="ECO:0000256" key="8">
    <source>
        <dbReference type="SAM" id="MobiDB-lite"/>
    </source>
</evidence>
<dbReference type="EMBL" id="MU006092">
    <property type="protein sequence ID" value="KAF2840558.1"/>
    <property type="molecule type" value="Genomic_DNA"/>
</dbReference>
<accession>A0A9P4SFB5</accession>
<evidence type="ECO:0000256" key="7">
    <source>
        <dbReference type="PIRNR" id="PIRNR017300"/>
    </source>
</evidence>
<feature type="compositionally biased region" description="Basic residues" evidence="8">
    <location>
        <begin position="380"/>
        <end position="389"/>
    </location>
</feature>
<evidence type="ECO:0000256" key="6">
    <source>
        <dbReference type="ARBA" id="ARBA00029455"/>
    </source>
</evidence>
<feature type="region of interest" description="Disordered" evidence="8">
    <location>
        <begin position="685"/>
        <end position="707"/>
    </location>
</feature>
<dbReference type="GO" id="GO:0006364">
    <property type="term" value="P:rRNA processing"/>
    <property type="evidence" value="ECO:0007669"/>
    <property type="project" value="UniProtKB-KW"/>
</dbReference>
<keyword evidence="3 7" id="KW-0698">rRNA processing</keyword>
<protein>
    <recommendedName>
        <fullName evidence="7">U3 small nucleolar ribonucleoprotein protein MPP10</fullName>
    </recommendedName>
</protein>
<evidence type="ECO:0000313" key="10">
    <source>
        <dbReference type="Proteomes" id="UP000799429"/>
    </source>
</evidence>
<dbReference type="GO" id="GO:0005732">
    <property type="term" value="C:sno(s)RNA-containing ribonucleoprotein complex"/>
    <property type="evidence" value="ECO:0007669"/>
    <property type="project" value="UniProtKB-UniRule"/>
</dbReference>
<keyword evidence="5 7" id="KW-0687">Ribonucleoprotein</keyword>
<evidence type="ECO:0000256" key="5">
    <source>
        <dbReference type="ARBA" id="ARBA00023274"/>
    </source>
</evidence>
<feature type="compositionally biased region" description="Basic and acidic residues" evidence="8">
    <location>
        <begin position="395"/>
        <end position="448"/>
    </location>
</feature>
<gene>
    <name evidence="9" type="ORF">M501DRAFT_1014571</name>
</gene>
<sequence length="757" mass="84691">MTTLSFSPTGSISSHTLSAQSFHPPPMDLHPSSTQALLATLQRSPHSFLQPTSSLHSASIVLAKRYLDPLASGISEVQSNRLKNLRKKRKRGDNETNTRVLRLKQIHTEGFGVDQVWEQARKVLDAAREEVEQALPEGENAHHQTNGDSDSLDDQGTNGPVKMVRFDDGFEVDDSDEEEDNLSGEDVSGFSEEDSISGSDHLEDTDMKEGDDIEEGDEEELEGNEDMDINGILEDGADPSVEIKSSETFVPDPHGLNDGFFSIDDFNKQSEFLTQQDERGDPDDGRASDEEDIDFDADPLAANQSSKFRPGPSADYEDEEEDDDDDDDEEGPTFGDVDLNAPEGASDMDLSEDEDMLDTNGITNTNNVMYADFFEPPPQKARKNKRGRPNPHNFPVKDLEQEKPQTHPNDEETMQRTIDSVHRDLFSESEHSDSDDALSDRDPADPKSRRSNHERRQAKLAEEIRRLEAANVAKREWVLAGEARAVDRPINSLLEEDLEFERAGKPVPVITAEVSEDIEELIKRRIVARQFDEVIRRRPDNLATGPKARRGLFELDDTKAKKGLAEEYEDEHLRATDPNFVDVKDEKLKAEHREIEKLWKEVSAKLDSLSSWHYRPKTVTPSLEIRTDAPTIMIEDARPTIGGEVGNASMLAPQELYKPGTEKVNGEVVTKGGMPIAREELSREEKLRRRRREKQRVKKAGGLQGKPVSKKVEERINIIGDLKKGGVKVIGKKGEIRDIEGKMAKHGPKSVGSGFKL</sequence>